<dbReference type="SUPFAM" id="SSF56784">
    <property type="entry name" value="HAD-like"/>
    <property type="match status" value="1"/>
</dbReference>
<protein>
    <submittedName>
        <fullName evidence="1">Uncharacterized protein</fullName>
    </submittedName>
</protein>
<evidence type="ECO:0000313" key="2">
    <source>
        <dbReference type="Proteomes" id="UP000001568"/>
    </source>
</evidence>
<dbReference type="KEGG" id="olu:OSTLU_16273"/>
<keyword evidence="2" id="KW-1185">Reference proteome</keyword>
<dbReference type="HOGENOM" id="CLU_045011_18_0_1"/>
<dbReference type="RefSeq" id="XP_001418778.1">
    <property type="nucleotide sequence ID" value="XM_001418741.1"/>
</dbReference>
<dbReference type="GO" id="GO:0006281">
    <property type="term" value="P:DNA repair"/>
    <property type="evidence" value="ECO:0007669"/>
    <property type="project" value="TreeGrafter"/>
</dbReference>
<dbReference type="AlphaFoldDB" id="A4S0Q1"/>
<dbReference type="InterPro" id="IPR023214">
    <property type="entry name" value="HAD_sf"/>
</dbReference>
<dbReference type="GeneID" id="5003014"/>
<dbReference type="eggNOG" id="ENOG502S0Q8">
    <property type="taxonomic scope" value="Eukaryota"/>
</dbReference>
<dbReference type="Proteomes" id="UP000001568">
    <property type="component" value="Chromosome 7"/>
</dbReference>
<proteinExistence type="predicted"/>
<dbReference type="InterPro" id="IPR023198">
    <property type="entry name" value="PGP-like_dom2"/>
</dbReference>
<dbReference type="Gramene" id="ABO97071">
    <property type="protein sequence ID" value="ABO97071"/>
    <property type="gene ID" value="OSTLU_16273"/>
</dbReference>
<dbReference type="PANTHER" id="PTHR43434:SF1">
    <property type="entry name" value="PHOSPHOGLYCOLATE PHOSPHATASE"/>
    <property type="match status" value="1"/>
</dbReference>
<dbReference type="OrthoDB" id="40579at2759"/>
<sequence>MSTSSAVPLTLATFDVDGTLIRASGADANKFHKDAFAHGLLEVYGIDDARGIDVVQHHGSTDMLIVAAVARFHGVPEEVIYERMDECTAAMSRYAVEKKADAAEGLELLVGVRALLEKLAARDDVAVCLVTGNLEPIGWAKMQRLGIDEFFTAPRYGGFGSDHTDRGELVAIAANRTKEYLGVRAEKRFHFGDTPADVKAAEFAGATAIGLLTGIFSKEELVASSKLDDPIIFDDLSDTAAVVRALGLEE</sequence>
<dbReference type="GO" id="GO:0008967">
    <property type="term" value="F:phosphoglycolate phosphatase activity"/>
    <property type="evidence" value="ECO:0007669"/>
    <property type="project" value="TreeGrafter"/>
</dbReference>
<dbReference type="EMBL" id="CP000587">
    <property type="protein sequence ID" value="ABO97071.1"/>
    <property type="molecule type" value="Genomic_DNA"/>
</dbReference>
<organism evidence="1 2">
    <name type="scientific">Ostreococcus lucimarinus (strain CCE9901)</name>
    <dbReference type="NCBI Taxonomy" id="436017"/>
    <lineage>
        <taxon>Eukaryota</taxon>
        <taxon>Viridiplantae</taxon>
        <taxon>Chlorophyta</taxon>
        <taxon>Mamiellophyceae</taxon>
        <taxon>Mamiellales</taxon>
        <taxon>Bathycoccaceae</taxon>
        <taxon>Ostreococcus</taxon>
    </lineage>
</organism>
<reference evidence="1 2" key="1">
    <citation type="journal article" date="2007" name="Proc. Natl. Acad. Sci. U.S.A.">
        <title>The tiny eukaryote Ostreococcus provides genomic insights into the paradox of plankton speciation.</title>
        <authorList>
            <person name="Palenik B."/>
            <person name="Grimwood J."/>
            <person name="Aerts A."/>
            <person name="Rouze P."/>
            <person name="Salamov A."/>
            <person name="Putnam N."/>
            <person name="Dupont C."/>
            <person name="Jorgensen R."/>
            <person name="Derelle E."/>
            <person name="Rombauts S."/>
            <person name="Zhou K."/>
            <person name="Otillar R."/>
            <person name="Merchant S.S."/>
            <person name="Podell S."/>
            <person name="Gaasterland T."/>
            <person name="Napoli C."/>
            <person name="Gendler K."/>
            <person name="Manuell A."/>
            <person name="Tai V."/>
            <person name="Vallon O."/>
            <person name="Piganeau G."/>
            <person name="Jancek S."/>
            <person name="Heijde M."/>
            <person name="Jabbari K."/>
            <person name="Bowler C."/>
            <person name="Lohr M."/>
            <person name="Robbens S."/>
            <person name="Werner G."/>
            <person name="Dubchak I."/>
            <person name="Pazour G.J."/>
            <person name="Ren Q."/>
            <person name="Paulsen I."/>
            <person name="Delwiche C."/>
            <person name="Schmutz J."/>
            <person name="Rokhsar D."/>
            <person name="Van de Peer Y."/>
            <person name="Moreau H."/>
            <person name="Grigoriev I.V."/>
        </authorList>
    </citation>
    <scope>NUCLEOTIDE SEQUENCE [LARGE SCALE GENOMIC DNA]</scope>
    <source>
        <strain evidence="1 2">CCE9901</strain>
    </source>
</reference>
<accession>A4S0Q1</accession>
<dbReference type="OMA" id="HRRAFSH"/>
<dbReference type="PANTHER" id="PTHR43434">
    <property type="entry name" value="PHOSPHOGLYCOLATE PHOSPHATASE"/>
    <property type="match status" value="1"/>
</dbReference>
<dbReference type="GO" id="GO:0005829">
    <property type="term" value="C:cytosol"/>
    <property type="evidence" value="ECO:0007669"/>
    <property type="project" value="TreeGrafter"/>
</dbReference>
<dbReference type="InterPro" id="IPR036412">
    <property type="entry name" value="HAD-like_sf"/>
</dbReference>
<dbReference type="STRING" id="436017.A4S0Q1"/>
<dbReference type="Pfam" id="PF12710">
    <property type="entry name" value="HAD"/>
    <property type="match status" value="1"/>
</dbReference>
<dbReference type="Gene3D" id="3.40.50.1000">
    <property type="entry name" value="HAD superfamily/HAD-like"/>
    <property type="match status" value="1"/>
</dbReference>
<dbReference type="InterPro" id="IPR050155">
    <property type="entry name" value="HAD-like_hydrolase_sf"/>
</dbReference>
<name>A4S0Q1_OSTLU</name>
<evidence type="ECO:0000313" key="1">
    <source>
        <dbReference type="EMBL" id="ABO97071.1"/>
    </source>
</evidence>
<gene>
    <name evidence="1" type="ORF">OSTLU_16273</name>
</gene>
<dbReference type="Gene3D" id="1.10.150.240">
    <property type="entry name" value="Putative phosphatase, domain 2"/>
    <property type="match status" value="1"/>
</dbReference>